<keyword evidence="1" id="KW-0255">Endonuclease</keyword>
<dbReference type="Proteomes" id="UP001597319">
    <property type="component" value="Unassembled WGS sequence"/>
</dbReference>
<comment type="caution">
    <text evidence="1">The sequence shown here is derived from an EMBL/GenBank/DDBJ whole genome shotgun (WGS) entry which is preliminary data.</text>
</comment>
<accession>A0ABW5LL97</accession>
<dbReference type="InterPro" id="IPR011335">
    <property type="entry name" value="Restrct_endonuc-II-like"/>
</dbReference>
<dbReference type="Gene3D" id="3.40.91.20">
    <property type="match status" value="1"/>
</dbReference>
<keyword evidence="1" id="KW-0378">Hydrolase</keyword>
<keyword evidence="2" id="KW-1185">Reference proteome</keyword>
<keyword evidence="1" id="KW-0540">Nuclease</keyword>
<proteinExistence type="predicted"/>
<dbReference type="RefSeq" id="WP_378294444.1">
    <property type="nucleotide sequence ID" value="NZ_JBHULE010000019.1"/>
</dbReference>
<name>A0ABW5LL97_9FLAO</name>
<dbReference type="InterPro" id="IPR011338">
    <property type="entry name" value="BamHI/BglII/BstY"/>
</dbReference>
<dbReference type="GO" id="GO:0004519">
    <property type="term" value="F:endonuclease activity"/>
    <property type="evidence" value="ECO:0007669"/>
    <property type="project" value="UniProtKB-KW"/>
</dbReference>
<reference evidence="2" key="1">
    <citation type="journal article" date="2019" name="Int. J. Syst. Evol. Microbiol.">
        <title>The Global Catalogue of Microorganisms (GCM) 10K type strain sequencing project: providing services to taxonomists for standard genome sequencing and annotation.</title>
        <authorList>
            <consortium name="The Broad Institute Genomics Platform"/>
            <consortium name="The Broad Institute Genome Sequencing Center for Infectious Disease"/>
            <person name="Wu L."/>
            <person name="Ma J."/>
        </authorList>
    </citation>
    <scope>NUCLEOTIDE SEQUENCE [LARGE SCALE GENOMIC DNA]</scope>
    <source>
        <strain evidence="2">KCTC 52274</strain>
    </source>
</reference>
<dbReference type="SUPFAM" id="SSF52980">
    <property type="entry name" value="Restriction endonuclease-like"/>
    <property type="match status" value="1"/>
</dbReference>
<protein>
    <submittedName>
        <fullName evidence="1">BglII/BstYI family type II restriction endonuclease</fullName>
    </submittedName>
</protein>
<evidence type="ECO:0000313" key="1">
    <source>
        <dbReference type="EMBL" id="MFD2564621.1"/>
    </source>
</evidence>
<evidence type="ECO:0000313" key="2">
    <source>
        <dbReference type="Proteomes" id="UP001597319"/>
    </source>
</evidence>
<gene>
    <name evidence="1" type="ORF">ACFSR1_18200</name>
</gene>
<dbReference type="EMBL" id="JBHULE010000019">
    <property type="protein sequence ID" value="MFD2564621.1"/>
    <property type="molecule type" value="Genomic_DNA"/>
</dbReference>
<dbReference type="InterPro" id="IPR015278">
    <property type="entry name" value="BglII-like"/>
</dbReference>
<organism evidence="1 2">
    <name type="scientific">Aquimarina rubra</name>
    <dbReference type="NCBI Taxonomy" id="1920033"/>
    <lineage>
        <taxon>Bacteria</taxon>
        <taxon>Pseudomonadati</taxon>
        <taxon>Bacteroidota</taxon>
        <taxon>Flavobacteriia</taxon>
        <taxon>Flavobacteriales</taxon>
        <taxon>Flavobacteriaceae</taxon>
        <taxon>Aquimarina</taxon>
    </lineage>
</organism>
<sequence length="203" mass="23581">MKIGAMYSHLNGFEWIQYHQKAMWDELEQIINTIKAEDYRTKVSKEKTMKGKKLFSPTDLNKKMKDDFETLGWYESRTNYWVTDDYNLISRTMHLKAEDQKNIMEQEGKTPIRSYNQTDFVKNRIAVEVQFGKYSFIAYDLFVKHLAFYVGDTIDVGIEILPMKSMQTEMSSGPGYYEGALYDLARQGRGVPAVPLVLVGIEP</sequence>
<dbReference type="Pfam" id="PF09195">
    <property type="entry name" value="Endonuc-BglII"/>
    <property type="match status" value="1"/>
</dbReference>
<dbReference type="CDD" id="cd22317">
    <property type="entry name" value="BstYI-like"/>
    <property type="match status" value="1"/>
</dbReference>